<accession>A0AAE1R4S1</accession>
<dbReference type="EMBL" id="JAVYJV010000019">
    <property type="protein sequence ID" value="KAK4345524.1"/>
    <property type="molecule type" value="Genomic_DNA"/>
</dbReference>
<organism evidence="9 10">
    <name type="scientific">Anisodus tanguticus</name>
    <dbReference type="NCBI Taxonomy" id="243964"/>
    <lineage>
        <taxon>Eukaryota</taxon>
        <taxon>Viridiplantae</taxon>
        <taxon>Streptophyta</taxon>
        <taxon>Embryophyta</taxon>
        <taxon>Tracheophyta</taxon>
        <taxon>Spermatophyta</taxon>
        <taxon>Magnoliopsida</taxon>
        <taxon>eudicotyledons</taxon>
        <taxon>Gunneridae</taxon>
        <taxon>Pentapetalae</taxon>
        <taxon>asterids</taxon>
        <taxon>lamiids</taxon>
        <taxon>Solanales</taxon>
        <taxon>Solanaceae</taxon>
        <taxon>Solanoideae</taxon>
        <taxon>Hyoscyameae</taxon>
        <taxon>Anisodus</taxon>
    </lineage>
</organism>
<dbReference type="InterPro" id="IPR006089">
    <property type="entry name" value="Acyl-CoA_DH_CS"/>
</dbReference>
<dbReference type="FunFam" id="1.20.140.10:FF:000021">
    <property type="entry name" value="Acyl-coenzyme A oxidase 4, peroxisomal"/>
    <property type="match status" value="1"/>
</dbReference>
<dbReference type="PROSITE" id="PS00073">
    <property type="entry name" value="ACYL_COA_DH_2"/>
    <property type="match status" value="1"/>
</dbReference>
<dbReference type="InterPro" id="IPR045864">
    <property type="entry name" value="aa-tRNA-synth_II/BPL/LPL"/>
</dbReference>
<evidence type="ECO:0000256" key="1">
    <source>
        <dbReference type="ARBA" id="ARBA00001974"/>
    </source>
</evidence>
<dbReference type="InterPro" id="IPR009075">
    <property type="entry name" value="AcylCo_DH/oxidase_C"/>
</dbReference>
<keyword evidence="5" id="KW-0560">Oxidoreductase</keyword>
<feature type="domain" description="Acyl-CoA dehydrogenase/oxidase C-terminal" evidence="6">
    <location>
        <begin position="401"/>
        <end position="542"/>
    </location>
</feature>
<evidence type="ECO:0000259" key="8">
    <source>
        <dbReference type="Pfam" id="PF02771"/>
    </source>
</evidence>
<dbReference type="Gene3D" id="1.20.140.10">
    <property type="entry name" value="Butyryl-CoA Dehydrogenase, subunit A, domain 3"/>
    <property type="match status" value="1"/>
</dbReference>
<evidence type="ECO:0000256" key="5">
    <source>
        <dbReference type="RuleBase" id="RU362125"/>
    </source>
</evidence>
<dbReference type="InterPro" id="IPR006091">
    <property type="entry name" value="Acyl-CoA_Oxase/DH_mid-dom"/>
</dbReference>
<evidence type="ECO:0000313" key="10">
    <source>
        <dbReference type="Proteomes" id="UP001291623"/>
    </source>
</evidence>
<dbReference type="Pfam" id="PF02770">
    <property type="entry name" value="Acyl-CoA_dh_M"/>
    <property type="match status" value="1"/>
</dbReference>
<dbReference type="InterPro" id="IPR009100">
    <property type="entry name" value="AcylCoA_DH/oxidase_NM_dom_sf"/>
</dbReference>
<dbReference type="FunFam" id="2.40.110.10:FF:000013">
    <property type="entry name" value="Acyl-coenzyme A oxidase 4 peroxisomal"/>
    <property type="match status" value="1"/>
</dbReference>
<dbReference type="Proteomes" id="UP001291623">
    <property type="component" value="Unassembled WGS sequence"/>
</dbReference>
<dbReference type="Gene3D" id="2.40.110.10">
    <property type="entry name" value="Butyryl-CoA Dehydrogenase, subunit A, domain 2"/>
    <property type="match status" value="1"/>
</dbReference>
<gene>
    <name evidence="9" type="ORF">RND71_035700</name>
</gene>
<dbReference type="InterPro" id="IPR046373">
    <property type="entry name" value="Acyl-CoA_Oxase/DH_mid-dom_sf"/>
</dbReference>
<protein>
    <recommendedName>
        <fullName evidence="11">Acyl-coenzyme A oxidase 4, peroxisomal</fullName>
    </recommendedName>
</protein>
<reference evidence="9" key="1">
    <citation type="submission" date="2023-12" db="EMBL/GenBank/DDBJ databases">
        <title>Genome assembly of Anisodus tanguticus.</title>
        <authorList>
            <person name="Wang Y.-J."/>
        </authorList>
    </citation>
    <scope>NUCLEOTIDE SEQUENCE</scope>
    <source>
        <strain evidence="9">KB-2021</strain>
        <tissue evidence="9">Leaf</tissue>
    </source>
</reference>
<comment type="cofactor">
    <cofactor evidence="1 5">
        <name>FAD</name>
        <dbReference type="ChEBI" id="CHEBI:57692"/>
    </cofactor>
</comment>
<evidence type="ECO:0000256" key="2">
    <source>
        <dbReference type="ARBA" id="ARBA00009347"/>
    </source>
</evidence>
<evidence type="ECO:0000256" key="4">
    <source>
        <dbReference type="ARBA" id="ARBA00022827"/>
    </source>
</evidence>
<evidence type="ECO:0000313" key="9">
    <source>
        <dbReference type="EMBL" id="KAK4345524.1"/>
    </source>
</evidence>
<sequence>MVRLGRDSCPEFSISLAYTNTYVVVLQLVGHFVEVNCINPTFIINHPEIMSPLAKSHRSEPGPKLGDDEAMFLDVSFITVLEYGLPPTGGIDRLTMLLTDSQTVKVKTSLKKRDAEEMYKEAKSSYFDFPALDVSTAFPQATPASVFPSCSHGFEPWKQPLMLALASDYYQLDDLLTPEEKAIRMKVRECMEKEVAPIMTTYWEKAEFPFEVVPKLGALHISGGTIKGYGCPGLSITGSAVALAEVARVDASCSTFILVHSSLAMLTIGLCGSEMQKQKYLPSLAELSTIACWGLTEPDYGSDASALRTTARKVEGGWILEGQKRWIGNATFADVMVIFARNTDTNQINGFIVKKDAPGLQATKIENKIGLRIVQNGNILFKKVFVPDEDRLPGVNSFKDTNKVLAVSRVMVSWQPIGIAMGVYDMCHRYLKERKQFGAPLAAFQINQQKLVQMLGNIQAMILVGWRLCKLYESGKMTPGQASLGKSWITLRARETVSLGRELLGGNGILADFLVAKAFCDLEPIYTYEGTYDINTLVTGREITGLPSFKPAASRPKSRL</sequence>
<dbReference type="GO" id="GO:0050660">
    <property type="term" value="F:flavin adenine dinucleotide binding"/>
    <property type="evidence" value="ECO:0007669"/>
    <property type="project" value="InterPro"/>
</dbReference>
<keyword evidence="10" id="KW-1185">Reference proteome</keyword>
<dbReference type="Gene3D" id="3.30.930.10">
    <property type="entry name" value="Bira Bifunctional Protein, Domain 2"/>
    <property type="match status" value="1"/>
</dbReference>
<feature type="domain" description="Acyl-CoA oxidase/dehydrogenase middle" evidence="7">
    <location>
        <begin position="292"/>
        <end position="384"/>
    </location>
</feature>
<dbReference type="InterPro" id="IPR045008">
    <property type="entry name" value="ACX4-like"/>
</dbReference>
<dbReference type="PANTHER" id="PTHR43188">
    <property type="entry name" value="ACYL-COENZYME A OXIDASE"/>
    <property type="match status" value="1"/>
</dbReference>
<comment type="similarity">
    <text evidence="2 5">Belongs to the acyl-CoA dehydrogenase family.</text>
</comment>
<dbReference type="InterPro" id="IPR013786">
    <property type="entry name" value="AcylCoA_DH/ox_N"/>
</dbReference>
<evidence type="ECO:0000256" key="3">
    <source>
        <dbReference type="ARBA" id="ARBA00022630"/>
    </source>
</evidence>
<proteinExistence type="inferred from homology"/>
<dbReference type="GO" id="GO:0003995">
    <property type="term" value="F:acyl-CoA dehydrogenase activity"/>
    <property type="evidence" value="ECO:0007669"/>
    <property type="project" value="InterPro"/>
</dbReference>
<feature type="domain" description="Acyl-CoA dehydrogenase/oxidase N-terminal" evidence="8">
    <location>
        <begin position="177"/>
        <end position="286"/>
    </location>
</feature>
<dbReference type="GO" id="GO:0006635">
    <property type="term" value="P:fatty acid beta-oxidation"/>
    <property type="evidence" value="ECO:0007669"/>
    <property type="project" value="InterPro"/>
</dbReference>
<evidence type="ECO:0000259" key="7">
    <source>
        <dbReference type="Pfam" id="PF02770"/>
    </source>
</evidence>
<dbReference type="Gene3D" id="1.10.540.10">
    <property type="entry name" value="Acyl-CoA dehydrogenase/oxidase, N-terminal domain"/>
    <property type="match status" value="1"/>
</dbReference>
<dbReference type="GO" id="GO:0005777">
    <property type="term" value="C:peroxisome"/>
    <property type="evidence" value="ECO:0007669"/>
    <property type="project" value="TreeGrafter"/>
</dbReference>
<dbReference type="Pfam" id="PF00441">
    <property type="entry name" value="Acyl-CoA_dh_1"/>
    <property type="match status" value="1"/>
</dbReference>
<dbReference type="AlphaFoldDB" id="A0AAE1R4S1"/>
<name>A0AAE1R4S1_9SOLA</name>
<keyword evidence="4 5" id="KW-0274">FAD</keyword>
<comment type="caution">
    <text evidence="9">The sequence shown here is derived from an EMBL/GenBank/DDBJ whole genome shotgun (WGS) entry which is preliminary data.</text>
</comment>
<evidence type="ECO:0000259" key="6">
    <source>
        <dbReference type="Pfam" id="PF00441"/>
    </source>
</evidence>
<evidence type="ECO:0008006" key="11">
    <source>
        <dbReference type="Google" id="ProtNLM"/>
    </source>
</evidence>
<dbReference type="SUPFAM" id="SSF56645">
    <property type="entry name" value="Acyl-CoA dehydrogenase NM domain-like"/>
    <property type="match status" value="1"/>
</dbReference>
<keyword evidence="3 5" id="KW-0285">Flavoprotein</keyword>
<dbReference type="FunFam" id="1.10.540.10:FF:000014">
    <property type="entry name" value="Acyl-coenzyme A oxidase 4, peroxisomal"/>
    <property type="match status" value="1"/>
</dbReference>
<dbReference type="PANTHER" id="PTHR43188:SF5">
    <property type="entry name" value="ACYL-COENZYME A OXIDASE 4, PEROXISOMAL ISOFORM X1"/>
    <property type="match status" value="1"/>
</dbReference>
<dbReference type="InterPro" id="IPR036250">
    <property type="entry name" value="AcylCo_DH-like_C"/>
</dbReference>
<dbReference type="SUPFAM" id="SSF47203">
    <property type="entry name" value="Acyl-CoA dehydrogenase C-terminal domain-like"/>
    <property type="match status" value="1"/>
</dbReference>
<dbReference type="SUPFAM" id="SSF55681">
    <property type="entry name" value="Class II aaRS and biotin synthetases"/>
    <property type="match status" value="1"/>
</dbReference>
<dbReference type="Pfam" id="PF02771">
    <property type="entry name" value="Acyl-CoA_dh_N"/>
    <property type="match status" value="1"/>
</dbReference>
<dbReference type="InterPro" id="IPR037069">
    <property type="entry name" value="AcylCoA_DH/ox_N_sf"/>
</dbReference>